<evidence type="ECO:0000313" key="3">
    <source>
        <dbReference type="EMBL" id="GGD03722.1"/>
    </source>
</evidence>
<dbReference type="NCBIfam" id="TIGR02675">
    <property type="entry name" value="tape_meas_nterm"/>
    <property type="match status" value="1"/>
</dbReference>
<keyword evidence="1" id="KW-0812">Transmembrane</keyword>
<dbReference type="EMBL" id="BMKI01000016">
    <property type="protein sequence ID" value="GGD03722.1"/>
    <property type="molecule type" value="Genomic_DNA"/>
</dbReference>
<keyword evidence="1" id="KW-0472">Membrane</keyword>
<dbReference type="Proteomes" id="UP000630615">
    <property type="component" value="Unassembled WGS sequence"/>
</dbReference>
<dbReference type="InterPro" id="IPR016024">
    <property type="entry name" value="ARM-type_fold"/>
</dbReference>
<comment type="caution">
    <text evidence="3">The sequence shown here is derived from an EMBL/GenBank/DDBJ whole genome shotgun (WGS) entry which is preliminary data.</text>
</comment>
<sequence>MADYTLSAKITGDPSGFKGAISEAKGAIDSLQSKISAAGSKMQSIGKSVSGVGDTLTSKITKPAMVATSALAGIALVKGFDRLTGIDDARAKLMGLGHDAASVDKIMESASASVKGTAFGMAEAATTAAGATAAGVKQGEELTRYLSLTADAAAIAGTSMSEMGSIVNKVTTSGRAMTENLEQLSDRGLPIYQWLGDAAGVAASDIKEMASAGEISSEMFMNAIEKNIGGAAQIMGQNSFKSTIANIGASIGRIGANFLDAGGKGGGFFSTLKPMLADFNTKLGSVEAVAGELGVKFGESFQKAITTVKDLKAKFDGLSPFMQSLILKGAGIGGAIAVGIGPALKVIGPLITGFGTLIKVIGFIASPVGLVTAAIVALVAGFAYLMATNEEFRTNVLAVWDQLKASVAEIWPSIQGIITTVFQVISDMWNTVLKPVFDMMLDLIVNAVIPFIVDAFQNVFLPAVQTTWDMIKTLWESVLKPVWQAILPVVQWLVDGVKVALPIISDVFATIVGAIKQVWESLLKPIFTAIKFIIETVLVPAFTVHFNTIKEVVNVAFSAIGDLWNNSLKPIFTGIIDFITGVFTGNWSQAWDGLVSIAGGIFDGLVTVIKTPINLVIGIINGFINGLNTLKVPDWVPGIGGQGVNIGTIPYLQSGTTSWQGGFARMNEGGRGELALLPSGTQVIPHDVSMKYAKESAKHSAVTNNRVDNGSVIYDYRGMNDGATFIVREDADIDKIAMALQQRQDKADGRKGRKRI</sequence>
<dbReference type="SUPFAM" id="SSF48371">
    <property type="entry name" value="ARM repeat"/>
    <property type="match status" value="1"/>
</dbReference>
<dbReference type="Pfam" id="PF20155">
    <property type="entry name" value="TMP_3"/>
    <property type="match status" value="1"/>
</dbReference>
<feature type="domain" description="Tape measure protein N-terminal" evidence="2">
    <location>
        <begin position="86"/>
        <end position="260"/>
    </location>
</feature>
<keyword evidence="1" id="KW-1133">Transmembrane helix</keyword>
<evidence type="ECO:0000259" key="2">
    <source>
        <dbReference type="Pfam" id="PF20155"/>
    </source>
</evidence>
<feature type="transmembrane region" description="Helical" evidence="1">
    <location>
        <begin position="360"/>
        <end position="387"/>
    </location>
</feature>
<reference evidence="4" key="1">
    <citation type="journal article" date="2019" name="Int. J. Syst. Evol. Microbiol.">
        <title>The Global Catalogue of Microorganisms (GCM) 10K type strain sequencing project: providing services to taxonomists for standard genome sequencing and annotation.</title>
        <authorList>
            <consortium name="The Broad Institute Genomics Platform"/>
            <consortium name="The Broad Institute Genome Sequencing Center for Infectious Disease"/>
            <person name="Wu L."/>
            <person name="Ma J."/>
        </authorList>
    </citation>
    <scope>NUCLEOTIDE SEQUENCE [LARGE SCALE GENOMIC DNA]</scope>
    <source>
        <strain evidence="4">CGMCC 1.15942</strain>
    </source>
</reference>
<evidence type="ECO:0000256" key="1">
    <source>
        <dbReference type="SAM" id="Phobius"/>
    </source>
</evidence>
<dbReference type="InterPro" id="IPR013491">
    <property type="entry name" value="Tape_meas_N"/>
</dbReference>
<feature type="transmembrane region" description="Helical" evidence="1">
    <location>
        <begin position="325"/>
        <end position="348"/>
    </location>
</feature>
<keyword evidence="4" id="KW-1185">Reference proteome</keyword>
<dbReference type="RefSeq" id="WP_088270931.1">
    <property type="nucleotide sequence ID" value="NZ_BMKI01000016.1"/>
</dbReference>
<proteinExistence type="predicted"/>
<evidence type="ECO:0000313" key="4">
    <source>
        <dbReference type="Proteomes" id="UP000630615"/>
    </source>
</evidence>
<protein>
    <recommendedName>
        <fullName evidence="2">Tape measure protein N-terminal domain-containing protein</fullName>
    </recommendedName>
</protein>
<gene>
    <name evidence="3" type="ORF">GCM10011573_36500</name>
</gene>
<name>A0ABQ1PU63_9ENTE</name>
<accession>A0ABQ1PU63</accession>
<organism evidence="3 4">
    <name type="scientific">Enterococcus wangshanyuanii</name>
    <dbReference type="NCBI Taxonomy" id="2005703"/>
    <lineage>
        <taxon>Bacteria</taxon>
        <taxon>Bacillati</taxon>
        <taxon>Bacillota</taxon>
        <taxon>Bacilli</taxon>
        <taxon>Lactobacillales</taxon>
        <taxon>Enterococcaceae</taxon>
        <taxon>Enterococcus</taxon>
    </lineage>
</organism>